<evidence type="ECO:0000259" key="20">
    <source>
        <dbReference type="Pfam" id="PF02055"/>
    </source>
</evidence>
<dbReference type="SUPFAM" id="SSF51445">
    <property type="entry name" value="(Trans)glycosidases"/>
    <property type="match status" value="1"/>
</dbReference>
<evidence type="ECO:0000256" key="12">
    <source>
        <dbReference type="ARBA" id="ARBA00048111"/>
    </source>
</evidence>
<comment type="catalytic activity">
    <reaction evidence="8">
        <text>cholesteryl 3-beta-D-glucoside + H2O = cholesterol + D-glucose</text>
        <dbReference type="Rhea" id="RHEA:11956"/>
        <dbReference type="ChEBI" id="CHEBI:4167"/>
        <dbReference type="ChEBI" id="CHEBI:15377"/>
        <dbReference type="ChEBI" id="CHEBI:16113"/>
        <dbReference type="ChEBI" id="CHEBI:17495"/>
    </reaction>
    <physiologicalReaction direction="left-to-right" evidence="8">
        <dbReference type="Rhea" id="RHEA:11957"/>
    </physiologicalReaction>
</comment>
<organism evidence="21 22">
    <name type="scientific">Zapornia atra</name>
    <name type="common">Henderson crake</name>
    <dbReference type="NCBI Taxonomy" id="2585822"/>
    <lineage>
        <taxon>Eukaryota</taxon>
        <taxon>Metazoa</taxon>
        <taxon>Chordata</taxon>
        <taxon>Craniata</taxon>
        <taxon>Vertebrata</taxon>
        <taxon>Euteleostomi</taxon>
        <taxon>Archelosauria</taxon>
        <taxon>Archosauria</taxon>
        <taxon>Dinosauria</taxon>
        <taxon>Saurischia</taxon>
        <taxon>Theropoda</taxon>
        <taxon>Coelurosauria</taxon>
        <taxon>Aves</taxon>
        <taxon>Neognathae</taxon>
        <taxon>Neoaves</taxon>
        <taxon>Gruiformes</taxon>
        <taxon>Rallidae</taxon>
        <taxon>Zapornia</taxon>
    </lineage>
</organism>
<evidence type="ECO:0000256" key="8">
    <source>
        <dbReference type="ARBA" id="ARBA00033646"/>
    </source>
</evidence>
<evidence type="ECO:0000313" key="22">
    <source>
        <dbReference type="Proteomes" id="UP000557426"/>
    </source>
</evidence>
<comment type="subcellular location">
    <subcellularLocation>
        <location evidence="2">Lysosome membrane</location>
        <topology evidence="2">Peripheral membrane protein</topology>
        <orientation evidence="2">Lumenal side</orientation>
    </subcellularLocation>
</comment>
<feature type="non-terminal residue" evidence="21">
    <location>
        <position position="159"/>
    </location>
</feature>
<comment type="pathway">
    <text evidence="3">Steroid metabolism; cholesterol metabolism.</text>
</comment>
<name>A0A7L3FPI3_9GRUI</name>
<evidence type="ECO:0000256" key="6">
    <source>
        <dbReference type="ARBA" id="ARBA00022801"/>
    </source>
</evidence>
<dbReference type="EMBL" id="VZTU01026340">
    <property type="protein sequence ID" value="NXT82834.1"/>
    <property type="molecule type" value="Genomic_DNA"/>
</dbReference>
<keyword evidence="22" id="KW-1185">Reference proteome</keyword>
<keyword evidence="19" id="KW-0326">Glycosidase</keyword>
<dbReference type="PANTHER" id="PTHR11069">
    <property type="entry name" value="GLUCOSYLCERAMIDASE"/>
    <property type="match status" value="1"/>
</dbReference>
<dbReference type="EC" id="3.2.1.45" evidence="19"/>
<keyword evidence="19" id="KW-0746">Sphingolipid metabolism</keyword>
<comment type="catalytic activity">
    <reaction evidence="14">
        <text>beta-D-glucosyl-N-dodecanoylsphing-4-enine + cholesterol = N-dodecanoylsphing-4-enine + cholesteryl 3-beta-D-glucoside</text>
        <dbReference type="Rhea" id="RHEA:70307"/>
        <dbReference type="ChEBI" id="CHEBI:16113"/>
        <dbReference type="ChEBI" id="CHEBI:17495"/>
        <dbReference type="ChEBI" id="CHEBI:72956"/>
        <dbReference type="ChEBI" id="CHEBI:76297"/>
    </reaction>
    <physiologicalReaction direction="left-to-right" evidence="14">
        <dbReference type="Rhea" id="RHEA:70308"/>
    </physiologicalReaction>
    <physiologicalReaction direction="right-to-left" evidence="14">
        <dbReference type="Rhea" id="RHEA:70309"/>
    </physiologicalReaction>
</comment>
<proteinExistence type="inferred from homology"/>
<reference evidence="21 22" key="1">
    <citation type="submission" date="2019-09" db="EMBL/GenBank/DDBJ databases">
        <title>Bird 10,000 Genomes (B10K) Project - Family phase.</title>
        <authorList>
            <person name="Zhang G."/>
        </authorList>
    </citation>
    <scope>NUCLEOTIDE SEQUENCE [LARGE SCALE GENOMIC DNA]</scope>
    <source>
        <strain evidence="21">B10K-DU-011-47</strain>
        <tissue evidence="21">Mixed tissue sample</tissue>
    </source>
</reference>
<dbReference type="GO" id="GO:0004336">
    <property type="term" value="F:galactosylceramidase activity"/>
    <property type="evidence" value="ECO:0007669"/>
    <property type="project" value="UniProtKB-EC"/>
</dbReference>
<dbReference type="Pfam" id="PF02055">
    <property type="entry name" value="Glyco_hydro_30"/>
    <property type="match status" value="1"/>
</dbReference>
<dbReference type="GO" id="GO:0006680">
    <property type="term" value="P:glucosylceramide catabolic process"/>
    <property type="evidence" value="ECO:0007669"/>
    <property type="project" value="TreeGrafter"/>
</dbReference>
<dbReference type="Gene3D" id="3.20.20.80">
    <property type="entry name" value="Glycosidases"/>
    <property type="match status" value="1"/>
</dbReference>
<dbReference type="InterPro" id="IPR017853">
    <property type="entry name" value="GH"/>
</dbReference>
<dbReference type="GO" id="GO:0005765">
    <property type="term" value="C:lysosomal membrane"/>
    <property type="evidence" value="ECO:0007669"/>
    <property type="project" value="UniProtKB-SubCell"/>
</dbReference>
<dbReference type="InterPro" id="IPR033453">
    <property type="entry name" value="Glyco_hydro_30_TIM-barrel"/>
</dbReference>
<feature type="domain" description="Glycosyl hydrolase family 30 TIM-barrel" evidence="20">
    <location>
        <begin position="79"/>
        <end position="159"/>
    </location>
</feature>
<feature type="non-terminal residue" evidence="21">
    <location>
        <position position="1"/>
    </location>
</feature>
<evidence type="ECO:0000256" key="9">
    <source>
        <dbReference type="ARBA" id="ARBA00033698"/>
    </source>
</evidence>
<comment type="catalytic activity">
    <reaction evidence="16">
        <text>beta-D-glucosyl-(1&lt;-&gt;1')-N-(15Z-tetracosenoyl)-sphing-4-enine + cholesterol = N-(15Z-tetracosenoyl)-sphing-4-enine + cholesteryl 3-beta-D-glucoside</text>
        <dbReference type="Rhea" id="RHEA:70315"/>
        <dbReference type="ChEBI" id="CHEBI:16113"/>
        <dbReference type="ChEBI" id="CHEBI:17495"/>
        <dbReference type="ChEBI" id="CHEBI:74450"/>
        <dbReference type="ChEBI" id="CHEBI:76302"/>
    </reaction>
    <physiologicalReaction direction="left-to-right" evidence="16">
        <dbReference type="Rhea" id="RHEA:70316"/>
    </physiologicalReaction>
    <physiologicalReaction direction="right-to-left" evidence="16">
        <dbReference type="Rhea" id="RHEA:70317"/>
    </physiologicalReaction>
</comment>
<evidence type="ECO:0000256" key="18">
    <source>
        <dbReference type="ARBA" id="ARBA00049516"/>
    </source>
</evidence>
<comment type="catalytic activity">
    <reaction evidence="15">
        <text>a beta-D-xylosyl-(1&lt;-&gt;1')-N-acylsphing-4-enine + cholesterol = cholesteryl 3-beta-D-xyloside + an N-acylsphing-4-enine</text>
        <dbReference type="Rhea" id="RHEA:70239"/>
        <dbReference type="ChEBI" id="CHEBI:16113"/>
        <dbReference type="ChEBI" id="CHEBI:52639"/>
        <dbReference type="ChEBI" id="CHEBI:189067"/>
        <dbReference type="ChEBI" id="CHEBI:189068"/>
    </reaction>
    <physiologicalReaction direction="left-to-right" evidence="15">
        <dbReference type="Rhea" id="RHEA:70240"/>
    </physiologicalReaction>
</comment>
<evidence type="ECO:0000256" key="7">
    <source>
        <dbReference type="ARBA" id="ARBA00033633"/>
    </source>
</evidence>
<dbReference type="Proteomes" id="UP000557426">
    <property type="component" value="Unassembled WGS sequence"/>
</dbReference>
<comment type="caution">
    <text evidence="21">The sequence shown here is derived from an EMBL/GenBank/DDBJ whole genome shotgun (WGS) entry which is preliminary data.</text>
</comment>
<comment type="catalytic activity">
    <reaction evidence="9">
        <text>a beta-D-galactosyl-(1&lt;-&gt;1')-N-acylsphing-4-enine + H2O = an N-acylsphing-4-enine + D-galactose</text>
        <dbReference type="Rhea" id="RHEA:14297"/>
        <dbReference type="ChEBI" id="CHEBI:4139"/>
        <dbReference type="ChEBI" id="CHEBI:15377"/>
        <dbReference type="ChEBI" id="CHEBI:18390"/>
        <dbReference type="ChEBI" id="CHEBI:52639"/>
        <dbReference type="EC" id="3.2.1.46"/>
    </reaction>
    <physiologicalReaction direction="left-to-right" evidence="9">
        <dbReference type="Rhea" id="RHEA:14298"/>
    </physiologicalReaction>
</comment>
<comment type="catalytic activity">
    <reaction evidence="7">
        <text>beta-D-xylosyl-(1&lt;-&gt;1')-N-(9Z-octadecenoyl)-sphing-4-enine + cholesterol = cholesteryl 3-beta-D-xyloside + N-(9Z-octadecenoyl)-sphing-4-enine</text>
        <dbReference type="Rhea" id="RHEA:70251"/>
        <dbReference type="ChEBI" id="CHEBI:16113"/>
        <dbReference type="ChEBI" id="CHEBI:77996"/>
        <dbReference type="ChEBI" id="CHEBI:189067"/>
        <dbReference type="ChEBI" id="CHEBI:189081"/>
    </reaction>
    <physiologicalReaction direction="left-to-right" evidence="7">
        <dbReference type="Rhea" id="RHEA:70252"/>
    </physiologicalReaction>
</comment>
<dbReference type="SUPFAM" id="SSF51011">
    <property type="entry name" value="Glycosyl hydrolase domain"/>
    <property type="match status" value="1"/>
</dbReference>
<dbReference type="UniPathway" id="UPA00296"/>
<evidence type="ECO:0000256" key="4">
    <source>
        <dbReference type="ARBA" id="ARBA00005382"/>
    </source>
</evidence>
<comment type="catalytic activity">
    <reaction evidence="10">
        <text>1-(beta-D-galactosyl)-N-dodecanoylsphing-4-enine + cholesterol = cholesteryl 3-beta-D-galactoside + N-dodecanoylsphing-4-enine</text>
        <dbReference type="Rhea" id="RHEA:70255"/>
        <dbReference type="ChEBI" id="CHEBI:16113"/>
        <dbReference type="ChEBI" id="CHEBI:72956"/>
        <dbReference type="ChEBI" id="CHEBI:73432"/>
        <dbReference type="ChEBI" id="CHEBI:189066"/>
    </reaction>
    <physiologicalReaction direction="left-to-right" evidence="10">
        <dbReference type="Rhea" id="RHEA:70256"/>
    </physiologicalReaction>
    <physiologicalReaction direction="right-to-left" evidence="10">
        <dbReference type="Rhea" id="RHEA:70257"/>
    </physiologicalReaction>
</comment>
<comment type="catalytic activity">
    <reaction evidence="11">
        <text>a beta-D-glucosyl-(1&lt;-&gt;1')-N-acylsphing-4-enine + cholesterol = cholesteryl 3-beta-D-glucoside + an N-acylsphing-4-enine</text>
        <dbReference type="Rhea" id="RHEA:58264"/>
        <dbReference type="ChEBI" id="CHEBI:16113"/>
        <dbReference type="ChEBI" id="CHEBI:17495"/>
        <dbReference type="ChEBI" id="CHEBI:22801"/>
        <dbReference type="ChEBI" id="CHEBI:52639"/>
    </reaction>
    <physiologicalReaction direction="left-to-right" evidence="11">
        <dbReference type="Rhea" id="RHEA:58265"/>
    </physiologicalReaction>
    <physiologicalReaction direction="right-to-left" evidence="11">
        <dbReference type="Rhea" id="RHEA:58266"/>
    </physiologicalReaction>
</comment>
<keyword evidence="19" id="KW-0443">Lipid metabolism</keyword>
<evidence type="ECO:0000256" key="10">
    <source>
        <dbReference type="ARBA" id="ARBA00033703"/>
    </source>
</evidence>
<evidence type="ECO:0000256" key="11">
    <source>
        <dbReference type="ARBA" id="ARBA00048055"/>
    </source>
</evidence>
<comment type="catalytic activity">
    <reaction evidence="13">
        <text>a beta-D-galactosyl-(1&lt;-&gt;1')-N-acylsphing-4-enine + cholesterol = cholesteryl 3-beta-D-galactoside + an N-acylsphing-4-enine</text>
        <dbReference type="Rhea" id="RHEA:70235"/>
        <dbReference type="ChEBI" id="CHEBI:16113"/>
        <dbReference type="ChEBI" id="CHEBI:18390"/>
        <dbReference type="ChEBI" id="CHEBI:52639"/>
        <dbReference type="ChEBI" id="CHEBI:189066"/>
    </reaction>
    <physiologicalReaction direction="left-to-right" evidence="13">
        <dbReference type="Rhea" id="RHEA:70236"/>
    </physiologicalReaction>
    <physiologicalReaction direction="right-to-left" evidence="13">
        <dbReference type="Rhea" id="RHEA:70237"/>
    </physiologicalReaction>
</comment>
<evidence type="ECO:0000256" key="1">
    <source>
        <dbReference type="ARBA" id="ARBA00001013"/>
    </source>
</evidence>
<comment type="catalytic activity">
    <reaction evidence="12">
        <text>beta-D-glucosyl-(1&lt;-&gt;1)-N-octadecanoylsphing-4-enine + cholesterol = cholesteryl 3-beta-D-glucoside + N-octadecanoylsphing-4-enine</text>
        <dbReference type="Rhea" id="RHEA:70311"/>
        <dbReference type="ChEBI" id="CHEBI:16113"/>
        <dbReference type="ChEBI" id="CHEBI:17495"/>
        <dbReference type="ChEBI" id="CHEBI:72961"/>
        <dbReference type="ChEBI" id="CHEBI:84719"/>
    </reaction>
    <physiologicalReaction direction="left-to-right" evidence="12">
        <dbReference type="Rhea" id="RHEA:70312"/>
    </physiologicalReaction>
    <physiologicalReaction direction="right-to-left" evidence="12">
        <dbReference type="Rhea" id="RHEA:70313"/>
    </physiologicalReaction>
</comment>
<dbReference type="AlphaFoldDB" id="A0A7L3FPI3"/>
<comment type="catalytic activity">
    <reaction evidence="17">
        <text>beta-D-glucosyl-N-octanoylsphing-4E-enine + cholesterol = N-octanoylsphing-4-enine + cholesteryl 3-beta-D-glucoside</text>
        <dbReference type="Rhea" id="RHEA:70303"/>
        <dbReference type="ChEBI" id="CHEBI:16113"/>
        <dbReference type="ChEBI" id="CHEBI:17495"/>
        <dbReference type="ChEBI" id="CHEBI:45815"/>
        <dbReference type="ChEBI" id="CHEBI:65222"/>
    </reaction>
    <physiologicalReaction direction="left-to-right" evidence="17">
        <dbReference type="Rhea" id="RHEA:70304"/>
    </physiologicalReaction>
    <physiologicalReaction direction="right-to-left" evidence="17">
        <dbReference type="Rhea" id="RHEA:70305"/>
    </physiologicalReaction>
</comment>
<evidence type="ECO:0000256" key="15">
    <source>
        <dbReference type="ARBA" id="ARBA00048817"/>
    </source>
</evidence>
<dbReference type="InterPro" id="IPR001139">
    <property type="entry name" value="Glyco_hydro_30"/>
</dbReference>
<keyword evidence="5" id="KW-0732">Signal</keyword>
<evidence type="ECO:0000256" key="13">
    <source>
        <dbReference type="ARBA" id="ARBA00048182"/>
    </source>
</evidence>
<evidence type="ECO:0000256" key="19">
    <source>
        <dbReference type="RuleBase" id="RU361188"/>
    </source>
</evidence>
<keyword evidence="6 19" id="KW-0378">Hydrolase</keyword>
<dbReference type="GO" id="GO:0008203">
    <property type="term" value="P:cholesterol metabolic process"/>
    <property type="evidence" value="ECO:0007669"/>
    <property type="project" value="UniProtKB-UniPathway"/>
</dbReference>
<accession>A0A7L3FPI3</accession>
<sequence>GAQPCSPKYFGRYAMVCVCNATYCDVLDPVVLPPPSTYIMYESSKAGKRLERSQGSFQRSLHAPGLLLTLNLSALYQPVKGFGGSLSDAAALNILGLSPSAQDNLLRSYFSESGIEYNLLRLPMACSDFSVRPYSYDDVPHDYELKHFKLAEEDVKMKV</sequence>
<evidence type="ECO:0000256" key="14">
    <source>
        <dbReference type="ARBA" id="ARBA00048698"/>
    </source>
</evidence>
<evidence type="ECO:0000256" key="16">
    <source>
        <dbReference type="ARBA" id="ARBA00048880"/>
    </source>
</evidence>
<evidence type="ECO:0000256" key="17">
    <source>
        <dbReference type="ARBA" id="ARBA00049379"/>
    </source>
</evidence>
<comment type="catalytic activity">
    <reaction evidence="1">
        <text>a beta-D-glucosyl-(1&lt;-&gt;1')-N-acylsphing-4-enine + H2O = an N-acylsphing-4-enine + D-glucose</text>
        <dbReference type="Rhea" id="RHEA:13269"/>
        <dbReference type="ChEBI" id="CHEBI:4167"/>
        <dbReference type="ChEBI" id="CHEBI:15377"/>
        <dbReference type="ChEBI" id="CHEBI:22801"/>
        <dbReference type="ChEBI" id="CHEBI:52639"/>
        <dbReference type="EC" id="3.2.1.45"/>
    </reaction>
    <physiologicalReaction direction="left-to-right" evidence="1">
        <dbReference type="Rhea" id="RHEA:13270"/>
    </physiologicalReaction>
</comment>
<protein>
    <recommendedName>
        <fullName evidence="19">Glucosylceramidase</fullName>
        <ecNumber evidence="19">3.2.1.45</ecNumber>
    </recommendedName>
</protein>
<comment type="similarity">
    <text evidence="4 19">Belongs to the glycosyl hydrolase 30 family.</text>
</comment>
<dbReference type="PRINTS" id="PR00843">
    <property type="entry name" value="GLHYDRLASE30"/>
</dbReference>
<evidence type="ECO:0000313" key="21">
    <source>
        <dbReference type="EMBL" id="NXT82834.1"/>
    </source>
</evidence>
<comment type="catalytic activity">
    <reaction evidence="18">
        <text>beta-D-glucosyl-N-(9Z-octadecenoyl)-sphing-4E-enine + cholesterol = N-(9Z-octadecenoyl)-sphing-4-enine + cholesteryl 3-beta-D-glucoside</text>
        <dbReference type="Rhea" id="RHEA:58324"/>
        <dbReference type="ChEBI" id="CHEBI:16113"/>
        <dbReference type="ChEBI" id="CHEBI:17495"/>
        <dbReference type="ChEBI" id="CHEBI:77996"/>
        <dbReference type="ChEBI" id="CHEBI:139140"/>
    </reaction>
    <physiologicalReaction direction="left-to-right" evidence="18">
        <dbReference type="Rhea" id="RHEA:58325"/>
    </physiologicalReaction>
    <physiologicalReaction direction="right-to-left" evidence="18">
        <dbReference type="Rhea" id="RHEA:58326"/>
    </physiologicalReaction>
</comment>
<evidence type="ECO:0000256" key="5">
    <source>
        <dbReference type="ARBA" id="ARBA00022729"/>
    </source>
</evidence>
<evidence type="ECO:0000256" key="2">
    <source>
        <dbReference type="ARBA" id="ARBA00004207"/>
    </source>
</evidence>
<dbReference type="GO" id="GO:0004348">
    <property type="term" value="F:glucosylceramidase activity"/>
    <property type="evidence" value="ECO:0007669"/>
    <property type="project" value="UniProtKB-EC"/>
</dbReference>
<gene>
    <name evidence="21" type="primary">Gba_3</name>
    <name evidence="21" type="ORF">ZAPATR_R01489</name>
</gene>
<evidence type="ECO:0000256" key="3">
    <source>
        <dbReference type="ARBA" id="ARBA00004731"/>
    </source>
</evidence>
<dbReference type="PANTHER" id="PTHR11069:SF23">
    <property type="entry name" value="LYSOSOMAL ACID GLUCOSYLCERAMIDASE"/>
    <property type="match status" value="1"/>
</dbReference>